<evidence type="ECO:0000256" key="1">
    <source>
        <dbReference type="ARBA" id="ARBA00006738"/>
    </source>
</evidence>
<evidence type="ECO:0000313" key="4">
    <source>
        <dbReference type="Proteomes" id="UP000191110"/>
    </source>
</evidence>
<organism evidence="3 4">
    <name type="scientific">Solemya pervernicosa gill symbiont</name>
    <dbReference type="NCBI Taxonomy" id="642797"/>
    <lineage>
        <taxon>Bacteria</taxon>
        <taxon>Pseudomonadati</taxon>
        <taxon>Pseudomonadota</taxon>
        <taxon>Gammaproteobacteria</taxon>
        <taxon>sulfur-oxidizing symbionts</taxon>
    </lineage>
</organism>
<evidence type="ECO:0000313" key="3">
    <source>
        <dbReference type="EMBL" id="OOZ41857.1"/>
    </source>
</evidence>
<comment type="caution">
    <text evidence="3">The sequence shown here is derived from an EMBL/GenBank/DDBJ whole genome shotgun (WGS) entry which is preliminary data.</text>
</comment>
<dbReference type="SUPFAM" id="SSF52980">
    <property type="entry name" value="Restriction endonuclease-like"/>
    <property type="match status" value="1"/>
</dbReference>
<protein>
    <recommendedName>
        <fullName evidence="2">UPF0102 protein BOW53_02365</fullName>
    </recommendedName>
</protein>
<reference evidence="3 4" key="1">
    <citation type="submission" date="2016-11" db="EMBL/GenBank/DDBJ databases">
        <title>Mixed transmission modes and dynamic genome evolution in an obligate animal-bacterial symbiosis.</title>
        <authorList>
            <person name="Russell S.L."/>
            <person name="Corbett-Detig R.B."/>
            <person name="Cavanaugh C.M."/>
        </authorList>
    </citation>
    <scope>NUCLEOTIDE SEQUENCE [LARGE SCALE GENOMIC DNA]</scope>
    <source>
        <strain evidence="3">Sveles-Q1</strain>
    </source>
</reference>
<dbReference type="InterPro" id="IPR011856">
    <property type="entry name" value="tRNA_endonuc-like_dom_sf"/>
</dbReference>
<dbReference type="InterPro" id="IPR003509">
    <property type="entry name" value="UPF0102_YraN-like"/>
</dbReference>
<dbReference type="NCBIfam" id="NF009150">
    <property type="entry name" value="PRK12497.1-3"/>
    <property type="match status" value="1"/>
</dbReference>
<dbReference type="InterPro" id="IPR011335">
    <property type="entry name" value="Restrct_endonuc-II-like"/>
</dbReference>
<dbReference type="AlphaFoldDB" id="A0A1T2L9S6"/>
<keyword evidence="4" id="KW-1185">Reference proteome</keyword>
<dbReference type="EMBL" id="MPRL01000005">
    <property type="protein sequence ID" value="OOZ41857.1"/>
    <property type="molecule type" value="Genomic_DNA"/>
</dbReference>
<dbReference type="Gene3D" id="3.40.1350.10">
    <property type="match status" value="1"/>
</dbReference>
<proteinExistence type="inferred from homology"/>
<accession>A0A1T2L9S6</accession>
<sequence length="118" mass="13484">MDARKKRGIEAEQAACKHLEQAGLKCIARNYHCRRGEIDLIMLDRKQLVFVEVRYRSNPHFGSGAESVTRAKQQKLIATASHYLQQQPHHGASRFDVVSLSPHQNGFEINWIQDAFQA</sequence>
<gene>
    <name evidence="3" type="ORF">BOW53_02365</name>
</gene>
<dbReference type="RefSeq" id="WP_078482481.1">
    <property type="nucleotide sequence ID" value="NZ_MPRL01000005.1"/>
</dbReference>
<dbReference type="PANTHER" id="PTHR34039">
    <property type="entry name" value="UPF0102 PROTEIN YRAN"/>
    <property type="match status" value="1"/>
</dbReference>
<dbReference type="HAMAP" id="MF_00048">
    <property type="entry name" value="UPF0102"/>
    <property type="match status" value="1"/>
</dbReference>
<dbReference type="NCBIfam" id="TIGR00252">
    <property type="entry name" value="YraN family protein"/>
    <property type="match status" value="1"/>
</dbReference>
<comment type="similarity">
    <text evidence="1 2">Belongs to the UPF0102 family.</text>
</comment>
<evidence type="ECO:0000256" key="2">
    <source>
        <dbReference type="HAMAP-Rule" id="MF_00048"/>
    </source>
</evidence>
<dbReference type="PANTHER" id="PTHR34039:SF1">
    <property type="entry name" value="UPF0102 PROTEIN YRAN"/>
    <property type="match status" value="1"/>
</dbReference>
<dbReference type="Pfam" id="PF02021">
    <property type="entry name" value="UPF0102"/>
    <property type="match status" value="1"/>
</dbReference>
<dbReference type="CDD" id="cd20736">
    <property type="entry name" value="PoNe_Nuclease"/>
    <property type="match status" value="1"/>
</dbReference>
<name>A0A1T2L9S6_9GAMM</name>
<dbReference type="Proteomes" id="UP000191110">
    <property type="component" value="Unassembled WGS sequence"/>
</dbReference>
<dbReference type="OrthoDB" id="9794876at2"/>
<dbReference type="GO" id="GO:0003676">
    <property type="term" value="F:nucleic acid binding"/>
    <property type="evidence" value="ECO:0007669"/>
    <property type="project" value="InterPro"/>
</dbReference>